<evidence type="ECO:0000256" key="1">
    <source>
        <dbReference type="ARBA" id="ARBA00022676"/>
    </source>
</evidence>
<keyword evidence="6" id="KW-1185">Reference proteome</keyword>
<dbReference type="Proteomes" id="UP000460221">
    <property type="component" value="Unassembled WGS sequence"/>
</dbReference>
<dbReference type="Gene3D" id="3.40.50.2000">
    <property type="entry name" value="Glycogen Phosphorylase B"/>
    <property type="match status" value="2"/>
</dbReference>
<protein>
    <submittedName>
        <fullName evidence="5">Glycosyltransferase</fullName>
    </submittedName>
</protein>
<evidence type="ECO:0000259" key="4">
    <source>
        <dbReference type="Pfam" id="PF13439"/>
    </source>
</evidence>
<dbReference type="InterPro" id="IPR001296">
    <property type="entry name" value="Glyco_trans_1"/>
</dbReference>
<name>A0A7K1FPP4_9ACTN</name>
<dbReference type="GO" id="GO:1901137">
    <property type="term" value="P:carbohydrate derivative biosynthetic process"/>
    <property type="evidence" value="ECO:0007669"/>
    <property type="project" value="UniProtKB-ARBA"/>
</dbReference>
<accession>A0A7K1FPP4</accession>
<dbReference type="PANTHER" id="PTHR45947">
    <property type="entry name" value="SULFOQUINOVOSYL TRANSFERASE SQD2"/>
    <property type="match status" value="1"/>
</dbReference>
<evidence type="ECO:0000313" key="6">
    <source>
        <dbReference type="Proteomes" id="UP000460221"/>
    </source>
</evidence>
<comment type="caution">
    <text evidence="5">The sequence shown here is derived from an EMBL/GenBank/DDBJ whole genome shotgun (WGS) entry which is preliminary data.</text>
</comment>
<dbReference type="RefSeq" id="WP_322098159.1">
    <property type="nucleotide sequence ID" value="NZ_WLYK01000008.1"/>
</dbReference>
<dbReference type="PANTHER" id="PTHR45947:SF3">
    <property type="entry name" value="SULFOQUINOVOSYL TRANSFERASE SQD2"/>
    <property type="match status" value="1"/>
</dbReference>
<reference evidence="5 6" key="1">
    <citation type="submission" date="2019-11" db="EMBL/GenBank/DDBJ databases">
        <authorList>
            <person name="Jiang L.-Q."/>
        </authorList>
    </citation>
    <scope>NUCLEOTIDE SEQUENCE [LARGE SCALE GENOMIC DNA]</scope>
    <source>
        <strain evidence="5 6">YIM 132087</strain>
    </source>
</reference>
<feature type="domain" description="Glycosyl transferase family 1" evidence="3">
    <location>
        <begin position="196"/>
        <end position="340"/>
    </location>
</feature>
<dbReference type="Pfam" id="PF00534">
    <property type="entry name" value="Glycos_transf_1"/>
    <property type="match status" value="1"/>
</dbReference>
<evidence type="ECO:0000259" key="3">
    <source>
        <dbReference type="Pfam" id="PF00534"/>
    </source>
</evidence>
<proteinExistence type="predicted"/>
<sequence length="369" mass="39250">MRVAIVAESFLPETNGVSGSVVRVLEHLERRGHRAMVIAAATGAPETVHGAPVVGLPSVGVPGYHQLRVCLVRQRRMAELFADFRPDIVHLASPLVLGRTGARAAADLGLPTVAVFQTDVAGFARHYGVPGTGQRMWTRLEEIHGLADLTLAPSRYATDLLTAHGIPRIAPWGRGVDRSQFHPGRRDADLHRTLGDGQVLVGYAGRLAAEKELHQLAAATPPGSRLVVIGDGPERAALQRLLPDAVFTGRLSGAELARHVATLDVFVHPGRHETFCQGVQEALACGVPAVVAAGGGVQELVSSSRTGWCYRPGDAGELRRAVADLVGDDAKRRAFGRAAAASVAGRSWARLGDELLAHYEYARTRLPIG</sequence>
<feature type="domain" description="Glycosyltransferase subfamily 4-like N-terminal" evidence="4">
    <location>
        <begin position="15"/>
        <end position="179"/>
    </location>
</feature>
<dbReference type="Pfam" id="PF13439">
    <property type="entry name" value="Glyco_transf_4"/>
    <property type="match status" value="1"/>
</dbReference>
<dbReference type="GO" id="GO:0016758">
    <property type="term" value="F:hexosyltransferase activity"/>
    <property type="evidence" value="ECO:0007669"/>
    <property type="project" value="TreeGrafter"/>
</dbReference>
<organism evidence="5 6">
    <name type="scientific">Nakamurella alba</name>
    <dbReference type="NCBI Taxonomy" id="2665158"/>
    <lineage>
        <taxon>Bacteria</taxon>
        <taxon>Bacillati</taxon>
        <taxon>Actinomycetota</taxon>
        <taxon>Actinomycetes</taxon>
        <taxon>Nakamurellales</taxon>
        <taxon>Nakamurellaceae</taxon>
        <taxon>Nakamurella</taxon>
    </lineage>
</organism>
<dbReference type="InterPro" id="IPR028098">
    <property type="entry name" value="Glyco_trans_4-like_N"/>
</dbReference>
<keyword evidence="2 5" id="KW-0808">Transferase</keyword>
<keyword evidence="1" id="KW-0328">Glycosyltransferase</keyword>
<dbReference type="AlphaFoldDB" id="A0A7K1FPP4"/>
<gene>
    <name evidence="5" type="ORF">GIS00_19450</name>
</gene>
<dbReference type="InterPro" id="IPR050194">
    <property type="entry name" value="Glycosyltransferase_grp1"/>
</dbReference>
<dbReference type="SUPFAM" id="SSF53756">
    <property type="entry name" value="UDP-Glycosyltransferase/glycogen phosphorylase"/>
    <property type="match status" value="1"/>
</dbReference>
<dbReference type="CDD" id="cd03814">
    <property type="entry name" value="GT4-like"/>
    <property type="match status" value="1"/>
</dbReference>
<evidence type="ECO:0000313" key="5">
    <source>
        <dbReference type="EMBL" id="MTD16118.1"/>
    </source>
</evidence>
<evidence type="ECO:0000256" key="2">
    <source>
        <dbReference type="ARBA" id="ARBA00022679"/>
    </source>
</evidence>
<dbReference type="EMBL" id="WLYK01000008">
    <property type="protein sequence ID" value="MTD16118.1"/>
    <property type="molecule type" value="Genomic_DNA"/>
</dbReference>